<dbReference type="GO" id="GO:0016787">
    <property type="term" value="F:hydrolase activity"/>
    <property type="evidence" value="ECO:0007669"/>
    <property type="project" value="UniProtKB-KW"/>
</dbReference>
<keyword evidence="3" id="KW-1185">Reference proteome</keyword>
<dbReference type="GO" id="GO:0016020">
    <property type="term" value="C:membrane"/>
    <property type="evidence" value="ECO:0007669"/>
    <property type="project" value="TreeGrafter"/>
</dbReference>
<evidence type="ECO:0000259" key="1">
    <source>
        <dbReference type="Pfam" id="PF12697"/>
    </source>
</evidence>
<evidence type="ECO:0000313" key="2">
    <source>
        <dbReference type="EMBL" id="TQV79541.1"/>
    </source>
</evidence>
<dbReference type="InterPro" id="IPR000073">
    <property type="entry name" value="AB_hydrolase_1"/>
</dbReference>
<dbReference type="Gene3D" id="3.40.50.1820">
    <property type="entry name" value="alpha/beta hydrolase"/>
    <property type="match status" value="1"/>
</dbReference>
<sequence length="273" mass="30030">MPLEDAGHIEIEGANLEYRMIGPRPEEAPTIVLLHEGLGCAALWRDFPEQLAKSTGLGVFIYSRQGYGGSSSCEVPRPLTYMHHEAIDVLPDLLDAIAFRSGVLVGHSDGASIAAIHAGDIADPRVKGLVLMAPHFFTEDEGIAAIAETKITFETTDLRDRLKKYHGENVDCAFWGWNRAWLDPEFRNWDLREYLPQITIPVIALQGLEDQYGTAAQIGCIEELCGGEFESLFLSNCAHTPFREQPEQTLAATSRFVASLFEAGTAVGNRQQG</sequence>
<dbReference type="EMBL" id="VHSH01000004">
    <property type="protein sequence ID" value="TQV79541.1"/>
    <property type="molecule type" value="Genomic_DNA"/>
</dbReference>
<dbReference type="InterPro" id="IPR050266">
    <property type="entry name" value="AB_hydrolase_sf"/>
</dbReference>
<evidence type="ECO:0000313" key="3">
    <source>
        <dbReference type="Proteomes" id="UP000315252"/>
    </source>
</evidence>
<feature type="domain" description="AB hydrolase-1" evidence="1">
    <location>
        <begin position="31"/>
        <end position="251"/>
    </location>
</feature>
<reference evidence="2 3" key="1">
    <citation type="submission" date="2019-06" db="EMBL/GenBank/DDBJ databases">
        <title>Whole genome sequence for Rhodospirillaceae sp. R148.</title>
        <authorList>
            <person name="Wang G."/>
        </authorList>
    </citation>
    <scope>NUCLEOTIDE SEQUENCE [LARGE SCALE GENOMIC DNA]</scope>
    <source>
        <strain evidence="2 3">R148</strain>
    </source>
</reference>
<dbReference type="PANTHER" id="PTHR43798">
    <property type="entry name" value="MONOACYLGLYCEROL LIPASE"/>
    <property type="match status" value="1"/>
</dbReference>
<accession>A0A545TQZ2</accession>
<comment type="caution">
    <text evidence="2">The sequence shown here is derived from an EMBL/GenBank/DDBJ whole genome shotgun (WGS) entry which is preliminary data.</text>
</comment>
<dbReference type="Pfam" id="PF12697">
    <property type="entry name" value="Abhydrolase_6"/>
    <property type="match status" value="1"/>
</dbReference>
<dbReference type="OrthoDB" id="9779853at2"/>
<organism evidence="2 3">
    <name type="scientific">Denitrobaculum tricleocarpae</name>
    <dbReference type="NCBI Taxonomy" id="2591009"/>
    <lineage>
        <taxon>Bacteria</taxon>
        <taxon>Pseudomonadati</taxon>
        <taxon>Pseudomonadota</taxon>
        <taxon>Alphaproteobacteria</taxon>
        <taxon>Rhodospirillales</taxon>
        <taxon>Rhodospirillaceae</taxon>
        <taxon>Denitrobaculum</taxon>
    </lineage>
</organism>
<dbReference type="PANTHER" id="PTHR43798:SF33">
    <property type="entry name" value="HYDROLASE, PUTATIVE (AFU_ORTHOLOGUE AFUA_2G14860)-RELATED"/>
    <property type="match status" value="1"/>
</dbReference>
<dbReference type="RefSeq" id="WP_142896718.1">
    <property type="nucleotide sequence ID" value="NZ_ML660055.1"/>
</dbReference>
<gene>
    <name evidence="2" type="ORF">FKG95_12480</name>
</gene>
<name>A0A545TQZ2_9PROT</name>
<protein>
    <submittedName>
        <fullName evidence="2">Alpha/beta hydrolase</fullName>
    </submittedName>
</protein>
<dbReference type="AlphaFoldDB" id="A0A545TQZ2"/>
<dbReference type="SUPFAM" id="SSF53474">
    <property type="entry name" value="alpha/beta-Hydrolases"/>
    <property type="match status" value="1"/>
</dbReference>
<keyword evidence="2" id="KW-0378">Hydrolase</keyword>
<dbReference type="InterPro" id="IPR029058">
    <property type="entry name" value="AB_hydrolase_fold"/>
</dbReference>
<proteinExistence type="predicted"/>
<dbReference type="Proteomes" id="UP000315252">
    <property type="component" value="Unassembled WGS sequence"/>
</dbReference>